<keyword evidence="5" id="KW-0119">Carbohydrate metabolism</keyword>
<dbReference type="NCBIfam" id="TIGR01179">
    <property type="entry name" value="galE"/>
    <property type="match status" value="1"/>
</dbReference>
<dbReference type="InterPro" id="IPR001509">
    <property type="entry name" value="Epimerase_deHydtase"/>
</dbReference>
<sequence>MTQETWLLTGGAGYIGSHIADEFIRSGKSVVIYDSLYQGLESRIVYLRAKHGVEIPLIVADIRDYNEIENVIRTYKIHGIVHTAALKAVGESMEKRDEYFEVNLDATTELLAIAQRNGVKKFIFSSTAAVYGSPESSHPCAEEDPKKPISPYGDSKYQAESRVTEFINTAGNSGTSLRFFNVVGASSLELMDNSVTNLVPIAINQLKKNESPTIFGTDYPTPDGTCIRDYVDVRDIARAHLAAASATTKLPPAMNIGTGRGASVREVINLVLEATKNTDMKVVEKDRRSGDPALLCANVSLAKTAMGFTSQYSLEESVRSLF</sequence>
<keyword evidence="3" id="KW-0520">NAD</keyword>
<evidence type="ECO:0000259" key="6">
    <source>
        <dbReference type="Pfam" id="PF01370"/>
    </source>
</evidence>
<evidence type="ECO:0000313" key="7">
    <source>
        <dbReference type="EMBL" id="CAB4366912.1"/>
    </source>
</evidence>
<dbReference type="EMBL" id="CAESPC010000065">
    <property type="protein sequence ID" value="CAB4366912.1"/>
    <property type="molecule type" value="Genomic_DNA"/>
</dbReference>
<dbReference type="Gene3D" id="3.90.25.10">
    <property type="entry name" value="UDP-galactose 4-epimerase, domain 1"/>
    <property type="match status" value="1"/>
</dbReference>
<name>A0A6J6ADU0_9ZZZZ</name>
<organism evidence="7">
    <name type="scientific">freshwater metagenome</name>
    <dbReference type="NCBI Taxonomy" id="449393"/>
    <lineage>
        <taxon>unclassified sequences</taxon>
        <taxon>metagenomes</taxon>
        <taxon>ecological metagenomes</taxon>
    </lineage>
</organism>
<accession>A0A6J6ADU0</accession>
<evidence type="ECO:0000256" key="5">
    <source>
        <dbReference type="ARBA" id="ARBA00023277"/>
    </source>
</evidence>
<dbReference type="SUPFAM" id="SSF51735">
    <property type="entry name" value="NAD(P)-binding Rossmann-fold domains"/>
    <property type="match status" value="1"/>
</dbReference>
<protein>
    <submittedName>
        <fullName evidence="7">Unannotated protein</fullName>
    </submittedName>
</protein>
<evidence type="ECO:0000256" key="2">
    <source>
        <dbReference type="ARBA" id="ARBA00007637"/>
    </source>
</evidence>
<dbReference type="InterPro" id="IPR036291">
    <property type="entry name" value="NAD(P)-bd_dom_sf"/>
</dbReference>
<reference evidence="7" key="1">
    <citation type="submission" date="2020-05" db="EMBL/GenBank/DDBJ databases">
        <authorList>
            <person name="Chiriac C."/>
            <person name="Salcher M."/>
            <person name="Ghai R."/>
            <person name="Kavagutti S V."/>
        </authorList>
    </citation>
    <scope>NUCLEOTIDE SEQUENCE</scope>
</reference>
<dbReference type="InterPro" id="IPR005886">
    <property type="entry name" value="UDP_G4E"/>
</dbReference>
<dbReference type="AlphaFoldDB" id="A0A6J6ADU0"/>
<evidence type="ECO:0000256" key="1">
    <source>
        <dbReference type="ARBA" id="ARBA00001911"/>
    </source>
</evidence>
<comment type="similarity">
    <text evidence="2">Belongs to the NAD(P)-dependent epimerase/dehydratase family.</text>
</comment>
<feature type="domain" description="NAD-dependent epimerase/dehydratase" evidence="6">
    <location>
        <begin position="6"/>
        <end position="257"/>
    </location>
</feature>
<dbReference type="PANTHER" id="PTHR43725:SF53">
    <property type="entry name" value="UDP-ARABINOSE 4-EPIMERASE 1"/>
    <property type="match status" value="1"/>
</dbReference>
<dbReference type="Gene3D" id="3.40.50.720">
    <property type="entry name" value="NAD(P)-binding Rossmann-like Domain"/>
    <property type="match status" value="1"/>
</dbReference>
<gene>
    <name evidence="7" type="ORF">UFOPK4180_00507</name>
</gene>
<dbReference type="GO" id="GO:0003978">
    <property type="term" value="F:UDP-glucose 4-epimerase activity"/>
    <property type="evidence" value="ECO:0007669"/>
    <property type="project" value="InterPro"/>
</dbReference>
<dbReference type="Pfam" id="PF01370">
    <property type="entry name" value="Epimerase"/>
    <property type="match status" value="1"/>
</dbReference>
<evidence type="ECO:0000256" key="4">
    <source>
        <dbReference type="ARBA" id="ARBA00023235"/>
    </source>
</evidence>
<keyword evidence="4" id="KW-0413">Isomerase</keyword>
<evidence type="ECO:0000256" key="3">
    <source>
        <dbReference type="ARBA" id="ARBA00023027"/>
    </source>
</evidence>
<dbReference type="PANTHER" id="PTHR43725">
    <property type="entry name" value="UDP-GLUCOSE 4-EPIMERASE"/>
    <property type="match status" value="1"/>
</dbReference>
<comment type="cofactor">
    <cofactor evidence="1">
        <name>NAD(+)</name>
        <dbReference type="ChEBI" id="CHEBI:57540"/>
    </cofactor>
</comment>
<proteinExistence type="inferred from homology"/>
<dbReference type="GO" id="GO:0033499">
    <property type="term" value="P:galactose catabolic process via UDP-galactose, Leloir pathway"/>
    <property type="evidence" value="ECO:0007669"/>
    <property type="project" value="TreeGrafter"/>
</dbReference>